<accession>A0A9J6EG06</accession>
<proteinExistence type="predicted"/>
<dbReference type="AlphaFoldDB" id="A0A9J6EG06"/>
<gene>
    <name evidence="1" type="ORF">HPB51_011830</name>
</gene>
<keyword evidence="2" id="KW-1185">Reference proteome</keyword>
<comment type="caution">
    <text evidence="1">The sequence shown here is derived from an EMBL/GenBank/DDBJ whole genome shotgun (WGS) entry which is preliminary data.</text>
</comment>
<reference evidence="1" key="1">
    <citation type="journal article" date="2020" name="Cell">
        <title>Large-Scale Comparative Analyses of Tick Genomes Elucidate Their Genetic Diversity and Vector Capacities.</title>
        <authorList>
            <consortium name="Tick Genome and Microbiome Consortium (TIGMIC)"/>
            <person name="Jia N."/>
            <person name="Wang J."/>
            <person name="Shi W."/>
            <person name="Du L."/>
            <person name="Sun Y."/>
            <person name="Zhan W."/>
            <person name="Jiang J.F."/>
            <person name="Wang Q."/>
            <person name="Zhang B."/>
            <person name="Ji P."/>
            <person name="Bell-Sakyi L."/>
            <person name="Cui X.M."/>
            <person name="Yuan T.T."/>
            <person name="Jiang B.G."/>
            <person name="Yang W.F."/>
            <person name="Lam T.T."/>
            <person name="Chang Q.C."/>
            <person name="Ding S.J."/>
            <person name="Wang X.J."/>
            <person name="Zhu J.G."/>
            <person name="Ruan X.D."/>
            <person name="Zhao L."/>
            <person name="Wei J.T."/>
            <person name="Ye R.Z."/>
            <person name="Que T.C."/>
            <person name="Du C.H."/>
            <person name="Zhou Y.H."/>
            <person name="Cheng J.X."/>
            <person name="Dai P.F."/>
            <person name="Guo W.B."/>
            <person name="Han X.H."/>
            <person name="Huang E.J."/>
            <person name="Li L.F."/>
            <person name="Wei W."/>
            <person name="Gao Y.C."/>
            <person name="Liu J.Z."/>
            <person name="Shao H.Z."/>
            <person name="Wang X."/>
            <person name="Wang C.C."/>
            <person name="Yang T.C."/>
            <person name="Huo Q.B."/>
            <person name="Li W."/>
            <person name="Chen H.Y."/>
            <person name="Chen S.E."/>
            <person name="Zhou L.G."/>
            <person name="Ni X.B."/>
            <person name="Tian J.H."/>
            <person name="Sheng Y."/>
            <person name="Liu T."/>
            <person name="Pan Y.S."/>
            <person name="Xia L.Y."/>
            <person name="Li J."/>
            <person name="Zhao F."/>
            <person name="Cao W.C."/>
        </authorList>
    </citation>
    <scope>NUCLEOTIDE SEQUENCE</scope>
    <source>
        <strain evidence="1">Rmic-2018</strain>
    </source>
</reference>
<evidence type="ECO:0000313" key="1">
    <source>
        <dbReference type="EMBL" id="KAH8033387.1"/>
    </source>
</evidence>
<name>A0A9J6EG06_RHIMP</name>
<dbReference type="Proteomes" id="UP000821866">
    <property type="component" value="Chromosome 2"/>
</dbReference>
<reference evidence="1" key="2">
    <citation type="submission" date="2021-09" db="EMBL/GenBank/DDBJ databases">
        <authorList>
            <person name="Jia N."/>
            <person name="Wang J."/>
            <person name="Shi W."/>
            <person name="Du L."/>
            <person name="Sun Y."/>
            <person name="Zhan W."/>
            <person name="Jiang J."/>
            <person name="Wang Q."/>
            <person name="Zhang B."/>
            <person name="Ji P."/>
            <person name="Sakyi L.B."/>
            <person name="Cui X."/>
            <person name="Yuan T."/>
            <person name="Jiang B."/>
            <person name="Yang W."/>
            <person name="Lam T.T.-Y."/>
            <person name="Chang Q."/>
            <person name="Ding S."/>
            <person name="Wang X."/>
            <person name="Zhu J."/>
            <person name="Ruan X."/>
            <person name="Zhao L."/>
            <person name="Wei J."/>
            <person name="Que T."/>
            <person name="Du C."/>
            <person name="Cheng J."/>
            <person name="Dai P."/>
            <person name="Han X."/>
            <person name="Huang E."/>
            <person name="Gao Y."/>
            <person name="Liu J."/>
            <person name="Shao H."/>
            <person name="Ye R."/>
            <person name="Li L."/>
            <person name="Wei W."/>
            <person name="Wang X."/>
            <person name="Wang C."/>
            <person name="Huo Q."/>
            <person name="Li W."/>
            <person name="Guo W."/>
            <person name="Chen H."/>
            <person name="Chen S."/>
            <person name="Zhou L."/>
            <person name="Zhou L."/>
            <person name="Ni X."/>
            <person name="Tian J."/>
            <person name="Zhou Y."/>
            <person name="Sheng Y."/>
            <person name="Liu T."/>
            <person name="Pan Y."/>
            <person name="Xia L."/>
            <person name="Li J."/>
            <person name="Zhao F."/>
            <person name="Cao W."/>
        </authorList>
    </citation>
    <scope>NUCLEOTIDE SEQUENCE</scope>
    <source>
        <strain evidence="1">Rmic-2018</strain>
        <tissue evidence="1">Larvae</tissue>
    </source>
</reference>
<sequence>MRMNQHGQKEEWGPPNLQSKPRVFCEAGSVEGVGSVIIALLETAAETSSCEEACNVCVAVKHVVLMAEAGCVVEEGADIAVFMGTMGLFDIGRWVASEVIPPVPASASRKERPLMIVVLLPGHYSQKELNPGISWGSHAFYHRPREVLNLLLERHCANMKSVQHQLRLQCKLCKCITR</sequence>
<evidence type="ECO:0000313" key="2">
    <source>
        <dbReference type="Proteomes" id="UP000821866"/>
    </source>
</evidence>
<organism evidence="1 2">
    <name type="scientific">Rhipicephalus microplus</name>
    <name type="common">Cattle tick</name>
    <name type="synonym">Boophilus microplus</name>
    <dbReference type="NCBI Taxonomy" id="6941"/>
    <lineage>
        <taxon>Eukaryota</taxon>
        <taxon>Metazoa</taxon>
        <taxon>Ecdysozoa</taxon>
        <taxon>Arthropoda</taxon>
        <taxon>Chelicerata</taxon>
        <taxon>Arachnida</taxon>
        <taxon>Acari</taxon>
        <taxon>Parasitiformes</taxon>
        <taxon>Ixodida</taxon>
        <taxon>Ixodoidea</taxon>
        <taxon>Ixodidae</taxon>
        <taxon>Rhipicephalinae</taxon>
        <taxon>Rhipicephalus</taxon>
        <taxon>Boophilus</taxon>
    </lineage>
</organism>
<dbReference type="EMBL" id="JABSTU010000004">
    <property type="protein sequence ID" value="KAH8033387.1"/>
    <property type="molecule type" value="Genomic_DNA"/>
</dbReference>
<protein>
    <submittedName>
        <fullName evidence="1">Uncharacterized protein</fullName>
    </submittedName>
</protein>